<dbReference type="InterPro" id="IPR041698">
    <property type="entry name" value="Methyltransf_25"/>
</dbReference>
<dbReference type="EMBL" id="JACCAA010000001">
    <property type="protein sequence ID" value="NYG58629.1"/>
    <property type="molecule type" value="Genomic_DNA"/>
</dbReference>
<dbReference type="Gene3D" id="3.40.50.150">
    <property type="entry name" value="Vaccinia Virus protein VP39"/>
    <property type="match status" value="1"/>
</dbReference>
<dbReference type="PANTHER" id="PTHR43861">
    <property type="entry name" value="TRANS-ACONITATE 2-METHYLTRANSFERASE-RELATED"/>
    <property type="match status" value="1"/>
</dbReference>
<dbReference type="Proteomes" id="UP000540656">
    <property type="component" value="Unassembled WGS sequence"/>
</dbReference>
<reference evidence="3 4" key="1">
    <citation type="submission" date="2020-07" db="EMBL/GenBank/DDBJ databases">
        <title>Sequencing the genomes of 1000 actinobacteria strains.</title>
        <authorList>
            <person name="Klenk H.-P."/>
        </authorList>
    </citation>
    <scope>NUCLEOTIDE SEQUENCE [LARGE SCALE GENOMIC DNA]</scope>
    <source>
        <strain evidence="3 4">DSM 23819</strain>
    </source>
</reference>
<feature type="domain" description="Methyltransferase" evidence="2">
    <location>
        <begin position="46"/>
        <end position="137"/>
    </location>
</feature>
<keyword evidence="4" id="KW-1185">Reference proteome</keyword>
<evidence type="ECO:0000256" key="1">
    <source>
        <dbReference type="ARBA" id="ARBA00022679"/>
    </source>
</evidence>
<gene>
    <name evidence="3" type="ORF">BJ980_001552</name>
</gene>
<evidence type="ECO:0000313" key="3">
    <source>
        <dbReference type="EMBL" id="NYG58629.1"/>
    </source>
</evidence>
<sequence length="222" mass="24229">MTEEHATPAAHWEARYTESGKDRIWSGRVNATVADVVQALTPGTALDLGCGEGGDALWLAEQGWQVTGLDISPSAVARASAEARARGVDASFIATDLSTWTTDDRFDLVTAAFFHSFVELPRTEILRRAAERVAPGGHLLLVTHAAPPPWSKHHEAHGHHPEAKFLTPEEELTELDLHPEQWQVRIVETRPRQATGPEGEPAHLDDGVVVMRRTNQPVNGPA</sequence>
<accession>A0A7Y9S2Q0</accession>
<keyword evidence="3" id="KW-0489">Methyltransferase</keyword>
<dbReference type="AlphaFoldDB" id="A0A7Y9S2Q0"/>
<dbReference type="InterPro" id="IPR029063">
    <property type="entry name" value="SAM-dependent_MTases_sf"/>
</dbReference>
<organism evidence="3 4">
    <name type="scientific">Nocardioides daedukensis</name>
    <dbReference type="NCBI Taxonomy" id="634462"/>
    <lineage>
        <taxon>Bacteria</taxon>
        <taxon>Bacillati</taxon>
        <taxon>Actinomycetota</taxon>
        <taxon>Actinomycetes</taxon>
        <taxon>Propionibacteriales</taxon>
        <taxon>Nocardioidaceae</taxon>
        <taxon>Nocardioides</taxon>
    </lineage>
</organism>
<dbReference type="CDD" id="cd02440">
    <property type="entry name" value="AdoMet_MTases"/>
    <property type="match status" value="1"/>
</dbReference>
<protein>
    <submittedName>
        <fullName evidence="3">2-polyprenyl-3-methyl-5-hydroxy-6-metoxy-1, 4-benzoquinol methylase</fullName>
    </submittedName>
</protein>
<evidence type="ECO:0000313" key="4">
    <source>
        <dbReference type="Proteomes" id="UP000540656"/>
    </source>
</evidence>
<proteinExistence type="predicted"/>
<dbReference type="GO" id="GO:0008168">
    <property type="term" value="F:methyltransferase activity"/>
    <property type="evidence" value="ECO:0007669"/>
    <property type="project" value="UniProtKB-KW"/>
</dbReference>
<dbReference type="SUPFAM" id="SSF53335">
    <property type="entry name" value="S-adenosyl-L-methionine-dependent methyltransferases"/>
    <property type="match status" value="1"/>
</dbReference>
<dbReference type="RefSeq" id="WP_218855442.1">
    <property type="nucleotide sequence ID" value="NZ_JACCAA010000001.1"/>
</dbReference>
<comment type="caution">
    <text evidence="3">The sequence shown here is derived from an EMBL/GenBank/DDBJ whole genome shotgun (WGS) entry which is preliminary data.</text>
</comment>
<name>A0A7Y9S2Q0_9ACTN</name>
<dbReference type="Pfam" id="PF13649">
    <property type="entry name" value="Methyltransf_25"/>
    <property type="match status" value="1"/>
</dbReference>
<dbReference type="GO" id="GO:0032259">
    <property type="term" value="P:methylation"/>
    <property type="evidence" value="ECO:0007669"/>
    <property type="project" value="UniProtKB-KW"/>
</dbReference>
<keyword evidence="1" id="KW-0808">Transferase</keyword>
<evidence type="ECO:0000259" key="2">
    <source>
        <dbReference type="Pfam" id="PF13649"/>
    </source>
</evidence>